<dbReference type="SMART" id="SM00105">
    <property type="entry name" value="ArfGap"/>
    <property type="match status" value="1"/>
</dbReference>
<dbReference type="AlphaFoldDB" id="A0AAD7UCB1"/>
<feature type="compositionally biased region" description="Low complexity" evidence="2">
    <location>
        <begin position="311"/>
        <end position="320"/>
    </location>
</feature>
<name>A0AAD7UCB1_9STRA</name>
<dbReference type="InterPro" id="IPR001164">
    <property type="entry name" value="ArfGAP_dom"/>
</dbReference>
<reference evidence="4" key="1">
    <citation type="submission" date="2023-01" db="EMBL/GenBank/DDBJ databases">
        <title>Metagenome sequencing of chrysophaentin producing Chrysophaeum taylorii.</title>
        <authorList>
            <person name="Davison J."/>
            <person name="Bewley C."/>
        </authorList>
    </citation>
    <scope>NUCLEOTIDE SEQUENCE</scope>
    <source>
        <strain evidence="4">NIES-1699</strain>
    </source>
</reference>
<gene>
    <name evidence="4" type="ORF">CTAYLR_007456</name>
</gene>
<dbReference type="Pfam" id="PF01412">
    <property type="entry name" value="ArfGap"/>
    <property type="match status" value="1"/>
</dbReference>
<protein>
    <recommendedName>
        <fullName evidence="3">Arf-GAP domain-containing protein</fullName>
    </recommendedName>
</protein>
<feature type="compositionally biased region" description="Low complexity" evidence="2">
    <location>
        <begin position="201"/>
        <end position="210"/>
    </location>
</feature>
<comment type="caution">
    <text evidence="4">The sequence shown here is derived from an EMBL/GenBank/DDBJ whole genome shotgun (WGS) entry which is preliminary data.</text>
</comment>
<proteinExistence type="predicted"/>
<feature type="region of interest" description="Disordered" evidence="2">
    <location>
        <begin position="302"/>
        <end position="373"/>
    </location>
</feature>
<evidence type="ECO:0000259" key="3">
    <source>
        <dbReference type="PROSITE" id="PS50115"/>
    </source>
</evidence>
<keyword evidence="1" id="KW-0863">Zinc-finger</keyword>
<dbReference type="SUPFAM" id="SSF57863">
    <property type="entry name" value="ArfGap/RecO-like zinc finger"/>
    <property type="match status" value="1"/>
</dbReference>
<feature type="compositionally biased region" description="Polar residues" evidence="2">
    <location>
        <begin position="360"/>
        <end position="373"/>
    </location>
</feature>
<dbReference type="PANTHER" id="PTHR46085">
    <property type="entry name" value="ARFGAP/RECO-RELATED"/>
    <property type="match status" value="1"/>
</dbReference>
<dbReference type="PROSITE" id="PS50115">
    <property type="entry name" value="ARFGAP"/>
    <property type="match status" value="1"/>
</dbReference>
<dbReference type="GO" id="GO:0008270">
    <property type="term" value="F:zinc ion binding"/>
    <property type="evidence" value="ECO:0007669"/>
    <property type="project" value="UniProtKB-KW"/>
</dbReference>
<feature type="compositionally biased region" description="Pro residues" evidence="2">
    <location>
        <begin position="331"/>
        <end position="341"/>
    </location>
</feature>
<feature type="compositionally biased region" description="Basic and acidic residues" evidence="2">
    <location>
        <begin position="162"/>
        <end position="183"/>
    </location>
</feature>
<feature type="compositionally biased region" description="Low complexity" evidence="2">
    <location>
        <begin position="219"/>
        <end position="233"/>
    </location>
</feature>
<dbReference type="PANTHER" id="PTHR46085:SF3">
    <property type="entry name" value="ARF GTPASE ACTIVATING PROTEIN"/>
    <property type="match status" value="1"/>
</dbReference>
<organism evidence="4 5">
    <name type="scientific">Chrysophaeum taylorii</name>
    <dbReference type="NCBI Taxonomy" id="2483200"/>
    <lineage>
        <taxon>Eukaryota</taxon>
        <taxon>Sar</taxon>
        <taxon>Stramenopiles</taxon>
        <taxon>Ochrophyta</taxon>
        <taxon>Pelagophyceae</taxon>
        <taxon>Pelagomonadales</taxon>
        <taxon>Pelagomonadaceae</taxon>
        <taxon>Chrysophaeum</taxon>
    </lineage>
</organism>
<accession>A0AAD7UCB1</accession>
<dbReference type="EMBL" id="JAQMWT010000408">
    <property type="protein sequence ID" value="KAJ8601675.1"/>
    <property type="molecule type" value="Genomic_DNA"/>
</dbReference>
<dbReference type="GO" id="GO:0005096">
    <property type="term" value="F:GTPase activator activity"/>
    <property type="evidence" value="ECO:0007669"/>
    <property type="project" value="InterPro"/>
</dbReference>
<feature type="domain" description="Arf-GAP" evidence="3">
    <location>
        <begin position="8"/>
        <end position="129"/>
    </location>
</feature>
<sequence>MASDPQAEKDLEALRRLPGNKACANCGVLAAHGHGAVVMPFATFVCHTCKSAHQSFSHLCKSVSMSFWTKPDVAKLRAGGNVVARSKWQAKLAEPLKPSPTLSAAKDFVRECYVQRRWYDDAAVLAPEAAAAAASAKKPQRSPPRKVATDLVRRPPVVLPPGKEKQKQEEKKKKRDLDGHHPVADLLSFDADAPEPPPPKAASSSDLLLDMFAQPNDTAPAPLSAAAPPVSLLGNRAPPDPFAPLPSSAQPAMQSRTVSSPPPPPMVQHADPFAGLTMRQPTTLSPARVHSAPTALYRAARPPVMQPPPIQQQQQQQQWPRYANGGYPQHTIPPPIPPKPPGAAGALAPTNGQPADAPTGLSSSAAISQMSFF</sequence>
<dbReference type="InterPro" id="IPR037278">
    <property type="entry name" value="ARFGAP/RecO"/>
</dbReference>
<keyword evidence="5" id="KW-1185">Reference proteome</keyword>
<feature type="compositionally biased region" description="Polar residues" evidence="2">
    <location>
        <begin position="247"/>
        <end position="259"/>
    </location>
</feature>
<keyword evidence="1" id="KW-0862">Zinc</keyword>
<evidence type="ECO:0000313" key="4">
    <source>
        <dbReference type="EMBL" id="KAJ8601675.1"/>
    </source>
</evidence>
<keyword evidence="1" id="KW-0479">Metal-binding</keyword>
<dbReference type="Gene3D" id="1.10.220.150">
    <property type="entry name" value="Arf GTPase activating protein"/>
    <property type="match status" value="1"/>
</dbReference>
<evidence type="ECO:0000256" key="1">
    <source>
        <dbReference type="PROSITE-ProRule" id="PRU00288"/>
    </source>
</evidence>
<feature type="region of interest" description="Disordered" evidence="2">
    <location>
        <begin position="132"/>
        <end position="271"/>
    </location>
</feature>
<evidence type="ECO:0000256" key="2">
    <source>
        <dbReference type="SAM" id="MobiDB-lite"/>
    </source>
</evidence>
<evidence type="ECO:0000313" key="5">
    <source>
        <dbReference type="Proteomes" id="UP001230188"/>
    </source>
</evidence>
<dbReference type="InterPro" id="IPR038508">
    <property type="entry name" value="ArfGAP_dom_sf"/>
</dbReference>
<dbReference type="InterPro" id="IPR044820">
    <property type="entry name" value="AGD14-like"/>
</dbReference>
<dbReference type="Proteomes" id="UP001230188">
    <property type="component" value="Unassembled WGS sequence"/>
</dbReference>